<comment type="similarity">
    <text evidence="2">Belongs to the HPF/YfiA ribosome-associated protein family. Long HPF subfamily.</text>
</comment>
<dbReference type="OrthoDB" id="9794975at2"/>
<sequence>MKINLRGKNINITDDIKYEAERKYDRLDKYFSGEQEVNLLFSKEGNDYQVEATMFLNKGPILRAEASDESYPNAIDRTIDALVRQIRKHKTRLIKDRNQDSIKFENFNESFDNEYGIDDSYDSDINIARTKEISLKPMSTEEAVMQMELLGHDFFVYYDQEDMGVRVVYKRRKGDYGLIIPSR</sequence>
<dbReference type="PANTHER" id="PTHR33231:SF1">
    <property type="entry name" value="30S RIBOSOMAL PROTEIN"/>
    <property type="match status" value="1"/>
</dbReference>
<keyword evidence="5" id="KW-1185">Reference proteome</keyword>
<comment type="function">
    <text evidence="2">Required for dimerization of active 70S ribosomes into 100S ribosomes in stationary phase; 100S ribosomes are translationally inactive and sometimes present during exponential growth.</text>
</comment>
<feature type="domain" description="Sigma 54 modulation/S30EA ribosomal protein C-terminal" evidence="3">
    <location>
        <begin position="126"/>
        <end position="178"/>
    </location>
</feature>
<evidence type="ECO:0000313" key="5">
    <source>
        <dbReference type="Proteomes" id="UP000261011"/>
    </source>
</evidence>
<dbReference type="EMBL" id="QVEU01000003">
    <property type="protein sequence ID" value="RGB76372.1"/>
    <property type="molecule type" value="Genomic_DNA"/>
</dbReference>
<dbReference type="Proteomes" id="UP000261011">
    <property type="component" value="Unassembled WGS sequence"/>
</dbReference>
<dbReference type="GO" id="GO:0045900">
    <property type="term" value="P:negative regulation of translational elongation"/>
    <property type="evidence" value="ECO:0007669"/>
    <property type="project" value="TreeGrafter"/>
</dbReference>
<dbReference type="InterPro" id="IPR050574">
    <property type="entry name" value="HPF/YfiA_ribosome-assoc"/>
</dbReference>
<dbReference type="InterPro" id="IPR032528">
    <property type="entry name" value="Ribosom_S30AE_C"/>
</dbReference>
<evidence type="ECO:0000313" key="4">
    <source>
        <dbReference type="EMBL" id="RGB76372.1"/>
    </source>
</evidence>
<keyword evidence="1 2" id="KW-0810">Translation regulation</keyword>
<dbReference type="InterPro" id="IPR038416">
    <property type="entry name" value="Ribosom_S30AE_C_sf"/>
</dbReference>
<dbReference type="InterPro" id="IPR034694">
    <property type="entry name" value="HPF_long/plastid"/>
</dbReference>
<comment type="subunit">
    <text evidence="2">Interacts with 100S ribosomes.</text>
</comment>
<organism evidence="4 5">
    <name type="scientific">Anaerococcus nagyae</name>
    <dbReference type="NCBI Taxonomy" id="1755241"/>
    <lineage>
        <taxon>Bacteria</taxon>
        <taxon>Bacillati</taxon>
        <taxon>Bacillota</taxon>
        <taxon>Tissierellia</taxon>
        <taxon>Tissierellales</taxon>
        <taxon>Peptoniphilaceae</taxon>
        <taxon>Anaerococcus</taxon>
    </lineage>
</organism>
<dbReference type="Gene3D" id="3.30.160.100">
    <property type="entry name" value="Ribosome hibernation promotion factor-like"/>
    <property type="match status" value="1"/>
</dbReference>
<dbReference type="SUPFAM" id="SSF69754">
    <property type="entry name" value="Ribosome binding protein Y (YfiA homologue)"/>
    <property type="match status" value="1"/>
</dbReference>
<dbReference type="InterPro" id="IPR003489">
    <property type="entry name" value="RHF/RaiA"/>
</dbReference>
<comment type="caution">
    <text evidence="4">The sequence shown here is derived from an EMBL/GenBank/DDBJ whole genome shotgun (WGS) entry which is preliminary data.</text>
</comment>
<dbReference type="CDD" id="cd00552">
    <property type="entry name" value="RaiA"/>
    <property type="match status" value="1"/>
</dbReference>
<evidence type="ECO:0000256" key="2">
    <source>
        <dbReference type="HAMAP-Rule" id="MF_00839"/>
    </source>
</evidence>
<dbReference type="AlphaFoldDB" id="A0A3E2TI63"/>
<dbReference type="GO" id="GO:0043024">
    <property type="term" value="F:ribosomal small subunit binding"/>
    <property type="evidence" value="ECO:0007669"/>
    <property type="project" value="TreeGrafter"/>
</dbReference>
<dbReference type="Pfam" id="PF16321">
    <property type="entry name" value="Ribosom_S30AE_C"/>
    <property type="match status" value="1"/>
</dbReference>
<evidence type="ECO:0000256" key="1">
    <source>
        <dbReference type="ARBA" id="ARBA00022845"/>
    </source>
</evidence>
<dbReference type="PANTHER" id="PTHR33231">
    <property type="entry name" value="30S RIBOSOMAL PROTEIN"/>
    <property type="match status" value="1"/>
</dbReference>
<dbReference type="Pfam" id="PF02482">
    <property type="entry name" value="Ribosomal_S30AE"/>
    <property type="match status" value="1"/>
</dbReference>
<reference evidence="4 5" key="1">
    <citation type="submission" date="2018-08" db="EMBL/GenBank/DDBJ databases">
        <title>A genome reference for cultivated species of the human gut microbiota.</title>
        <authorList>
            <person name="Zou Y."/>
            <person name="Xue W."/>
            <person name="Luo G."/>
        </authorList>
    </citation>
    <scope>NUCLEOTIDE SEQUENCE [LARGE SCALE GENOMIC DNA]</scope>
    <source>
        <strain evidence="4 5">OF01-3</strain>
    </source>
</reference>
<dbReference type="GO" id="GO:0022627">
    <property type="term" value="C:cytosolic small ribosomal subunit"/>
    <property type="evidence" value="ECO:0007669"/>
    <property type="project" value="TreeGrafter"/>
</dbReference>
<accession>A0A3E2TI63</accession>
<dbReference type="NCBIfam" id="TIGR00741">
    <property type="entry name" value="yfiA"/>
    <property type="match status" value="1"/>
</dbReference>
<comment type="subcellular location">
    <subcellularLocation>
        <location evidence="2">Cytoplasm</location>
    </subcellularLocation>
</comment>
<proteinExistence type="inferred from homology"/>
<dbReference type="InterPro" id="IPR036567">
    <property type="entry name" value="RHF-like"/>
</dbReference>
<name>A0A3E2TI63_9FIRM</name>
<evidence type="ECO:0000259" key="3">
    <source>
        <dbReference type="Pfam" id="PF16321"/>
    </source>
</evidence>
<dbReference type="Gene3D" id="3.30.505.50">
    <property type="entry name" value="Sigma 54 modulation/S30EA ribosomal protein, C-terminal domain"/>
    <property type="match status" value="1"/>
</dbReference>
<dbReference type="HAMAP" id="MF_00839">
    <property type="entry name" value="HPF"/>
    <property type="match status" value="1"/>
</dbReference>
<gene>
    <name evidence="4" type="primary">raiA</name>
    <name evidence="2" type="synonym">hpf</name>
    <name evidence="4" type="ORF">DXA39_04170</name>
</gene>
<keyword evidence="2" id="KW-0963">Cytoplasm</keyword>
<protein>
    <recommendedName>
        <fullName evidence="2">Ribosome hibernation promoting factor</fullName>
        <shortName evidence="2">HPF</shortName>
    </recommendedName>
</protein>
<dbReference type="RefSeq" id="WP_117521284.1">
    <property type="nucleotide sequence ID" value="NZ_AP031484.1"/>
</dbReference>